<protein>
    <submittedName>
        <fullName evidence="2">Uncharacterized protein</fullName>
    </submittedName>
</protein>
<evidence type="ECO:0000256" key="1">
    <source>
        <dbReference type="SAM" id="SignalP"/>
    </source>
</evidence>
<organism evidence="2">
    <name type="scientific">Candidatus Nitricoxidivorans perseverans</name>
    <dbReference type="NCBI Taxonomy" id="2975601"/>
    <lineage>
        <taxon>Bacteria</taxon>
        <taxon>Pseudomonadati</taxon>
        <taxon>Pseudomonadota</taxon>
        <taxon>Betaproteobacteria</taxon>
        <taxon>Nitrosomonadales</taxon>
        <taxon>Sterolibacteriaceae</taxon>
        <taxon>Candidatus Nitricoxidivorans</taxon>
    </lineage>
</organism>
<keyword evidence="1" id="KW-0732">Signal</keyword>
<feature type="chain" id="PRO_5041286429" evidence="1">
    <location>
        <begin position="25"/>
        <end position="158"/>
    </location>
</feature>
<dbReference type="EMBL" id="CP107246">
    <property type="protein sequence ID" value="WIM04703.1"/>
    <property type="molecule type" value="Genomic_DNA"/>
</dbReference>
<name>A0AA49FJ82_9PROT</name>
<feature type="signal peptide" evidence="1">
    <location>
        <begin position="1"/>
        <end position="24"/>
    </location>
</feature>
<evidence type="ECO:0000313" key="2">
    <source>
        <dbReference type="EMBL" id="WIM04703.1"/>
    </source>
</evidence>
<gene>
    <name evidence="2" type="ORF">OHM77_08310</name>
</gene>
<dbReference type="KEGG" id="npv:OHM77_08310"/>
<proteinExistence type="predicted"/>
<dbReference type="AlphaFoldDB" id="A0AA49FJ82"/>
<sequence length="158" mass="16415">MKARLAMIVGVAISFLALPSVLSAAEPQDKASKQVATTSVDRYAKEAAENAFARMQSPNTVDPVNPQVKQGILDGLAASIRALLQDLIGGSSSGGTSGGVCVSEPKPVCAGGVPVGTGDNPCFGRAKASCTSGYVNCQDAKTLRTYRDTYACRWVEMK</sequence>
<accession>A0AA49FJ82</accession>
<dbReference type="Proteomes" id="UP001234916">
    <property type="component" value="Chromosome"/>
</dbReference>
<reference evidence="2" key="1">
    <citation type="journal article" date="2023" name="Nat. Microbiol.">
        <title>Enrichment and characterization of a nitric oxide-reducing microbial community in a continuous bioreactor.</title>
        <authorList>
            <person name="Garrido-Amador P."/>
            <person name="Stortenbeker N."/>
            <person name="Wessels H.J.C.T."/>
            <person name="Speth D.R."/>
            <person name="Garcia-Heredia I."/>
            <person name="Kartal B."/>
        </authorList>
    </citation>
    <scope>NUCLEOTIDE SEQUENCE</scope>
    <source>
        <strain evidence="2">MAG1</strain>
    </source>
</reference>